<name>A0A2V0NZS3_9CHLO</name>
<keyword evidence="4" id="KW-1185">Reference proteome</keyword>
<dbReference type="Pfam" id="PF13649">
    <property type="entry name" value="Methyltransf_25"/>
    <property type="match status" value="1"/>
</dbReference>
<dbReference type="Proteomes" id="UP000247498">
    <property type="component" value="Unassembled WGS sequence"/>
</dbReference>
<proteinExistence type="predicted"/>
<dbReference type="AlphaFoldDB" id="A0A2V0NZS3"/>
<dbReference type="OrthoDB" id="542683at2759"/>
<reference evidence="3 4" key="1">
    <citation type="journal article" date="2018" name="Sci. Rep.">
        <title>Raphidocelis subcapitata (=Pseudokirchneriella subcapitata) provides an insight into genome evolution and environmental adaptations in the Sphaeropleales.</title>
        <authorList>
            <person name="Suzuki S."/>
            <person name="Yamaguchi H."/>
            <person name="Nakajima N."/>
            <person name="Kawachi M."/>
        </authorList>
    </citation>
    <scope>NUCLEOTIDE SEQUENCE [LARGE SCALE GENOMIC DNA]</scope>
    <source>
        <strain evidence="3 4">NIES-35</strain>
    </source>
</reference>
<evidence type="ECO:0000259" key="2">
    <source>
        <dbReference type="Pfam" id="PF13649"/>
    </source>
</evidence>
<accession>A0A2V0NZS3</accession>
<feature type="compositionally biased region" description="Low complexity" evidence="1">
    <location>
        <begin position="194"/>
        <end position="228"/>
    </location>
</feature>
<dbReference type="InParanoid" id="A0A2V0NZS3"/>
<protein>
    <recommendedName>
        <fullName evidence="2">Methyltransferase domain-containing protein</fullName>
    </recommendedName>
</protein>
<organism evidence="3 4">
    <name type="scientific">Raphidocelis subcapitata</name>
    <dbReference type="NCBI Taxonomy" id="307507"/>
    <lineage>
        <taxon>Eukaryota</taxon>
        <taxon>Viridiplantae</taxon>
        <taxon>Chlorophyta</taxon>
        <taxon>core chlorophytes</taxon>
        <taxon>Chlorophyceae</taxon>
        <taxon>CS clade</taxon>
        <taxon>Sphaeropleales</taxon>
        <taxon>Selenastraceae</taxon>
        <taxon>Raphidocelis</taxon>
    </lineage>
</organism>
<feature type="region of interest" description="Disordered" evidence="1">
    <location>
        <begin position="194"/>
        <end position="260"/>
    </location>
</feature>
<feature type="region of interest" description="Disordered" evidence="1">
    <location>
        <begin position="324"/>
        <end position="358"/>
    </location>
</feature>
<evidence type="ECO:0000256" key="1">
    <source>
        <dbReference type="SAM" id="MobiDB-lite"/>
    </source>
</evidence>
<comment type="caution">
    <text evidence="3">The sequence shown here is derived from an EMBL/GenBank/DDBJ whole genome shotgun (WGS) entry which is preliminary data.</text>
</comment>
<feature type="domain" description="Methyltransferase" evidence="2">
    <location>
        <begin position="132"/>
        <end position="182"/>
    </location>
</feature>
<dbReference type="SUPFAM" id="SSF53335">
    <property type="entry name" value="S-adenosyl-L-methionine-dependent methyltransferases"/>
    <property type="match status" value="1"/>
</dbReference>
<dbReference type="EMBL" id="BDRX01000017">
    <property type="protein sequence ID" value="GBF90417.1"/>
    <property type="molecule type" value="Genomic_DNA"/>
</dbReference>
<dbReference type="InterPro" id="IPR041698">
    <property type="entry name" value="Methyltransf_25"/>
</dbReference>
<dbReference type="STRING" id="307507.A0A2V0NZS3"/>
<dbReference type="InterPro" id="IPR029063">
    <property type="entry name" value="SAM-dependent_MTases_sf"/>
</dbReference>
<feature type="compositionally biased region" description="Low complexity" evidence="1">
    <location>
        <begin position="334"/>
        <end position="350"/>
    </location>
</feature>
<gene>
    <name evidence="3" type="ORF">Rsub_03413</name>
</gene>
<evidence type="ECO:0000313" key="4">
    <source>
        <dbReference type="Proteomes" id="UP000247498"/>
    </source>
</evidence>
<dbReference type="Gene3D" id="3.40.50.150">
    <property type="entry name" value="Vaccinia Virus protein VP39"/>
    <property type="match status" value="1"/>
</dbReference>
<sequence length="358" mass="35724">MQTALANEQLVPGPQEGNQEDDAATADACGQAPGAAAWIAAAPTGGVNATAPRPARRVGDVVAVCGFGRARVASPPAQAGAPFAGRCLVEGVTPSGAPTGRARHQPARLLVVGSTQDYRAAAIAFTQPEDLVLEVGCSYGVTAAALHRRAARLVAVDKSEAAVAEARRRHPGVRFEVADGFDAEALRVLSPQSAGAPEAGAGAAGAAAGEPPAAGAGAAAGGSAAAGGEELERQPEGAPQQGRPPQPQTRSERRGRSRAAARCGAPFTRILVDVGGVAPLPTVLALVALYDREFPTAFKVVKSKYLKTLLDNACTWPAGGADRGGCGGEPRACGSDSPPRAAAAAGQQRDSGGGGDMG</sequence>
<feature type="region of interest" description="Disordered" evidence="1">
    <location>
        <begin position="1"/>
        <end position="29"/>
    </location>
</feature>
<evidence type="ECO:0000313" key="3">
    <source>
        <dbReference type="EMBL" id="GBF90417.1"/>
    </source>
</evidence>